<evidence type="ECO:0000256" key="3">
    <source>
        <dbReference type="ARBA" id="ARBA00022793"/>
    </source>
</evidence>
<gene>
    <name evidence="8" type="ORF">WJX75_003570</name>
</gene>
<organism evidence="8 9">
    <name type="scientific">Coccomyxa subellipsoidea</name>
    <dbReference type="NCBI Taxonomy" id="248742"/>
    <lineage>
        <taxon>Eukaryota</taxon>
        <taxon>Viridiplantae</taxon>
        <taxon>Chlorophyta</taxon>
        <taxon>core chlorophytes</taxon>
        <taxon>Trebouxiophyceae</taxon>
        <taxon>Trebouxiophyceae incertae sedis</taxon>
        <taxon>Coccomyxaceae</taxon>
        <taxon>Coccomyxa</taxon>
    </lineage>
</organism>
<dbReference type="InterPro" id="IPR000310">
    <property type="entry name" value="Orn/Lys/Arg_deCO2ase_major_dom"/>
</dbReference>
<feature type="domain" description="Orn/Lys/Arg decarboxylases family 1 pyridoxal-P attachment site" evidence="6">
    <location>
        <begin position="16"/>
        <end position="268"/>
    </location>
</feature>
<evidence type="ECO:0000313" key="8">
    <source>
        <dbReference type="EMBL" id="KAK9917366.1"/>
    </source>
</evidence>
<dbReference type="Gene3D" id="3.40.640.10">
    <property type="entry name" value="Type I PLP-dependent aspartate aminotransferase-like (Major domain)"/>
    <property type="match status" value="1"/>
</dbReference>
<dbReference type="InterPro" id="IPR015421">
    <property type="entry name" value="PyrdxlP-dep_Trfase_major"/>
</dbReference>
<accession>A0ABR2Z071</accession>
<dbReference type="Gene3D" id="3.90.100.10">
    <property type="entry name" value="Orn/Lys/Arg decarboxylase, C-terminal domain"/>
    <property type="match status" value="1"/>
</dbReference>
<keyword evidence="5" id="KW-0456">Lyase</keyword>
<evidence type="ECO:0008006" key="10">
    <source>
        <dbReference type="Google" id="ProtNLM"/>
    </source>
</evidence>
<keyword evidence="4" id="KW-0663">Pyridoxal phosphate</keyword>
<feature type="domain" description="Orn/Lys/Arg decarboxylase C-terminal" evidence="7">
    <location>
        <begin position="374"/>
        <end position="434"/>
    </location>
</feature>
<evidence type="ECO:0000313" key="9">
    <source>
        <dbReference type="Proteomes" id="UP001491310"/>
    </source>
</evidence>
<dbReference type="PANTHER" id="PTHR43277">
    <property type="entry name" value="ARGININE DECARBOXYLASE"/>
    <property type="match status" value="1"/>
</dbReference>
<evidence type="ECO:0000259" key="6">
    <source>
        <dbReference type="Pfam" id="PF01276"/>
    </source>
</evidence>
<comment type="caution">
    <text evidence="8">The sequence shown here is derived from an EMBL/GenBank/DDBJ whole genome shotgun (WGS) entry which is preliminary data.</text>
</comment>
<dbReference type="EMBL" id="JALJOT010000002">
    <property type="protein sequence ID" value="KAK9917366.1"/>
    <property type="molecule type" value="Genomic_DNA"/>
</dbReference>
<dbReference type="Proteomes" id="UP001491310">
    <property type="component" value="Unassembled WGS sequence"/>
</dbReference>
<protein>
    <recommendedName>
        <fullName evidence="10">Arginine decarboxylase</fullName>
    </recommendedName>
</protein>
<comment type="cofactor">
    <cofactor evidence="1">
        <name>pyridoxal 5'-phosphate</name>
        <dbReference type="ChEBI" id="CHEBI:597326"/>
    </cofactor>
</comment>
<keyword evidence="3" id="KW-0210">Decarboxylase</keyword>
<keyword evidence="9" id="KW-1185">Reference proteome</keyword>
<dbReference type="InterPro" id="IPR008286">
    <property type="entry name" value="Prn/Lys/Arg_de-COase_C"/>
</dbReference>
<dbReference type="SUPFAM" id="SSF53383">
    <property type="entry name" value="PLP-dependent transferases"/>
    <property type="match status" value="1"/>
</dbReference>
<evidence type="ECO:0000256" key="1">
    <source>
        <dbReference type="ARBA" id="ARBA00001933"/>
    </source>
</evidence>
<dbReference type="InterPro" id="IPR052357">
    <property type="entry name" value="Orn_Lys_Arg_decarboxylase-I"/>
</dbReference>
<reference evidence="8 9" key="1">
    <citation type="journal article" date="2024" name="Nat. Commun.">
        <title>Phylogenomics reveals the evolutionary origins of lichenization in chlorophyte algae.</title>
        <authorList>
            <person name="Puginier C."/>
            <person name="Libourel C."/>
            <person name="Otte J."/>
            <person name="Skaloud P."/>
            <person name="Haon M."/>
            <person name="Grisel S."/>
            <person name="Petersen M."/>
            <person name="Berrin J.G."/>
            <person name="Delaux P.M."/>
            <person name="Dal Grande F."/>
            <person name="Keller J."/>
        </authorList>
    </citation>
    <scope>NUCLEOTIDE SEQUENCE [LARGE SCALE GENOMIC DNA]</scope>
    <source>
        <strain evidence="8 9">SAG 216-7</strain>
    </source>
</reference>
<dbReference type="Pfam" id="PF03711">
    <property type="entry name" value="OKR_DC_1_C"/>
    <property type="match status" value="1"/>
</dbReference>
<evidence type="ECO:0000256" key="4">
    <source>
        <dbReference type="ARBA" id="ARBA00022898"/>
    </source>
</evidence>
<dbReference type="InterPro" id="IPR036633">
    <property type="entry name" value="Prn/Lys/Arg_de-COase_C_sf"/>
</dbReference>
<evidence type="ECO:0000256" key="2">
    <source>
        <dbReference type="ARBA" id="ARBA00010671"/>
    </source>
</evidence>
<proteinExistence type="inferred from homology"/>
<evidence type="ECO:0000256" key="5">
    <source>
        <dbReference type="ARBA" id="ARBA00023239"/>
    </source>
</evidence>
<dbReference type="SUPFAM" id="SSF55904">
    <property type="entry name" value="Ornithine decarboxylase C-terminal domain"/>
    <property type="match status" value="1"/>
</dbReference>
<name>A0ABR2Z071_9CHLO</name>
<dbReference type="InterPro" id="IPR015424">
    <property type="entry name" value="PyrdxlP-dep_Trfase"/>
</dbReference>
<sequence length="459" mass="47985">MSVLPEFREVMASAWSHDLTELPGLDYLSSPTGTIKEAQDLAAVTFGADATWFLVNGTTAGIQAAVLATCGPGDALILARNCHLAAFSAMALSGCHPIYVMPVQDDGLGIAHGITPDALRRAFNTALSEGRHVGAVLVVCPTYFGVTSDIAELASICHEFGAPLLVDEAHGAHFAFHASFPVPALAQGADVAIQSTHKVLSSLGQSSMLHVRGERVSHERVSRALQALQSSSPSYLLLASLDSARAHAQLPDTFREPLEAAAAARKLLRQLPGSGLLDDHIQTGADGVHGVDPLRLTLLADSLGMSGFALDDLLQSDFGVCAEMCTDKTVVLALGPGSRVTHVRQLAAALEAIQGRSKSLNQRSEPPPLAAKLPLPEMRLTPRQAFFARTERVPADEAAGRICAELLCPYPPGVPAVVPGEVLSSEVISMLQQTAAGGGKVAGGVDGSLKTFAVVFEPP</sequence>
<dbReference type="PANTHER" id="PTHR43277:SF4">
    <property type="entry name" value="ARGININE DECARBOXYLASE"/>
    <property type="match status" value="1"/>
</dbReference>
<evidence type="ECO:0000259" key="7">
    <source>
        <dbReference type="Pfam" id="PF03711"/>
    </source>
</evidence>
<dbReference type="Pfam" id="PF01276">
    <property type="entry name" value="OKR_DC_1"/>
    <property type="match status" value="1"/>
</dbReference>
<comment type="similarity">
    <text evidence="2">Belongs to the Orn/Lys/Arg decarboxylase class-I family.</text>
</comment>